<dbReference type="Pfam" id="PF14059">
    <property type="entry name" value="DUF4251"/>
    <property type="match status" value="1"/>
</dbReference>
<evidence type="ECO:0000313" key="2">
    <source>
        <dbReference type="EMBL" id="RZT96033.1"/>
    </source>
</evidence>
<protein>
    <submittedName>
        <fullName evidence="2">Uncharacterized protein DUF4251</fullName>
    </submittedName>
</protein>
<organism evidence="2 3">
    <name type="scientific">Ancylomarina subtilis</name>
    <dbReference type="NCBI Taxonomy" id="1639035"/>
    <lineage>
        <taxon>Bacteria</taxon>
        <taxon>Pseudomonadati</taxon>
        <taxon>Bacteroidota</taxon>
        <taxon>Bacteroidia</taxon>
        <taxon>Marinilabiliales</taxon>
        <taxon>Marinifilaceae</taxon>
        <taxon>Ancylomarina</taxon>
    </lineage>
</organism>
<dbReference type="OrthoDB" id="1097715at2"/>
<feature type="chain" id="PRO_5020338359" evidence="1">
    <location>
        <begin position="26"/>
        <end position="174"/>
    </location>
</feature>
<feature type="signal peptide" evidence="1">
    <location>
        <begin position="1"/>
        <end position="25"/>
    </location>
</feature>
<sequence>MKTIFKKLLGSFLLIVLVTSLSAQKKEERKAQKIKVYQECLQLIKSGEFKFEADKAYPQSGSYIDLTTNYGFIKVSENNCLCDLPFFGRAYHADYGGDAGMDFEGEMLNKELTRDDKKMKVTYTFDVKDKEVFTVIIEAFSKKSVSTIVRCNSKAHISYSGQIVELKKDDPDAE</sequence>
<dbReference type="EMBL" id="SHKN01000001">
    <property type="protein sequence ID" value="RZT96033.1"/>
    <property type="molecule type" value="Genomic_DNA"/>
</dbReference>
<dbReference type="InterPro" id="IPR025347">
    <property type="entry name" value="DUF4251"/>
</dbReference>
<keyword evidence="1" id="KW-0732">Signal</keyword>
<dbReference type="AlphaFoldDB" id="A0A4Q7VIR3"/>
<dbReference type="RefSeq" id="WP_130305947.1">
    <property type="nucleotide sequence ID" value="NZ_SHKN01000001.1"/>
</dbReference>
<accession>A0A4Q7VIR3</accession>
<name>A0A4Q7VIR3_9BACT</name>
<keyword evidence="3" id="KW-1185">Reference proteome</keyword>
<proteinExistence type="predicted"/>
<evidence type="ECO:0000256" key="1">
    <source>
        <dbReference type="SAM" id="SignalP"/>
    </source>
</evidence>
<dbReference type="Gene3D" id="2.40.128.410">
    <property type="match status" value="1"/>
</dbReference>
<reference evidence="2 3" key="1">
    <citation type="submission" date="2019-02" db="EMBL/GenBank/DDBJ databases">
        <title>Genomic Encyclopedia of Type Strains, Phase IV (KMG-IV): sequencing the most valuable type-strain genomes for metagenomic binning, comparative biology and taxonomic classification.</title>
        <authorList>
            <person name="Goeker M."/>
        </authorList>
    </citation>
    <scope>NUCLEOTIDE SEQUENCE [LARGE SCALE GENOMIC DNA]</scope>
    <source>
        <strain evidence="2 3">DSM 28825</strain>
    </source>
</reference>
<gene>
    <name evidence="2" type="ORF">EV201_0664</name>
</gene>
<comment type="caution">
    <text evidence="2">The sequence shown here is derived from an EMBL/GenBank/DDBJ whole genome shotgun (WGS) entry which is preliminary data.</text>
</comment>
<dbReference type="Proteomes" id="UP000293562">
    <property type="component" value="Unassembled WGS sequence"/>
</dbReference>
<evidence type="ECO:0000313" key="3">
    <source>
        <dbReference type="Proteomes" id="UP000293562"/>
    </source>
</evidence>